<dbReference type="InterPro" id="IPR018509">
    <property type="entry name" value="DHquinase_II_CS"/>
</dbReference>
<dbReference type="EMBL" id="UGNV01000001">
    <property type="protein sequence ID" value="STX28018.1"/>
    <property type="molecule type" value="Genomic_DNA"/>
</dbReference>
<dbReference type="GO" id="GO:0009423">
    <property type="term" value="P:chorismate biosynthetic process"/>
    <property type="evidence" value="ECO:0007669"/>
    <property type="project" value="UniProtKB-UniRule"/>
</dbReference>
<dbReference type="NCBIfam" id="NF003807">
    <property type="entry name" value="PRK05395.1-4"/>
    <property type="match status" value="1"/>
</dbReference>
<keyword evidence="8" id="KW-0028">Amino-acid biosynthesis</keyword>
<dbReference type="EC" id="4.2.1.10" evidence="6 8"/>
<dbReference type="GO" id="GO:0003855">
    <property type="term" value="F:3-dehydroquinate dehydratase activity"/>
    <property type="evidence" value="ECO:0007669"/>
    <property type="project" value="UniProtKB-UniRule"/>
</dbReference>
<dbReference type="AlphaFoldDB" id="A0A378HYP4"/>
<dbReference type="PROSITE" id="PS01029">
    <property type="entry name" value="DEHYDROQUINASE_II"/>
    <property type="match status" value="1"/>
</dbReference>
<dbReference type="Proteomes" id="UP000254968">
    <property type="component" value="Unassembled WGS sequence"/>
</dbReference>
<comment type="function">
    <text evidence="2 8">Catalyzes a trans-dehydration via an enolate intermediate.</text>
</comment>
<dbReference type="RefSeq" id="WP_115301796.1">
    <property type="nucleotide sequence ID" value="NZ_CAAAHO010000008.1"/>
</dbReference>
<comment type="subunit">
    <text evidence="5 8">Homododecamer.</text>
</comment>
<feature type="active site" description="Proton donor" evidence="8 9">
    <location>
        <position position="101"/>
    </location>
</feature>
<evidence type="ECO:0000313" key="13">
    <source>
        <dbReference type="Proteomes" id="UP000254968"/>
    </source>
</evidence>
<evidence type="ECO:0000256" key="9">
    <source>
        <dbReference type="PIRSR" id="PIRSR001399-1"/>
    </source>
</evidence>
<feature type="site" description="Transition state stabilizer" evidence="8 11">
    <location>
        <position position="18"/>
    </location>
</feature>
<evidence type="ECO:0000256" key="6">
    <source>
        <dbReference type="ARBA" id="ARBA00012060"/>
    </source>
</evidence>
<evidence type="ECO:0000256" key="3">
    <source>
        <dbReference type="ARBA" id="ARBA00004902"/>
    </source>
</evidence>
<keyword evidence="13" id="KW-1185">Reference proteome</keyword>
<dbReference type="UniPathway" id="UPA00053">
    <property type="reaction ID" value="UER00086"/>
</dbReference>
<feature type="active site" description="Proton acceptor" evidence="8 9">
    <location>
        <position position="23"/>
    </location>
</feature>
<dbReference type="SUPFAM" id="SSF52304">
    <property type="entry name" value="Type II 3-dehydroquinate dehydratase"/>
    <property type="match status" value="1"/>
</dbReference>
<dbReference type="HAMAP" id="MF_00169">
    <property type="entry name" value="AroQ"/>
    <property type="match status" value="1"/>
</dbReference>
<dbReference type="NCBIfam" id="NF003805">
    <property type="entry name" value="PRK05395.1-2"/>
    <property type="match status" value="1"/>
</dbReference>
<dbReference type="PANTHER" id="PTHR21272">
    <property type="entry name" value="CATABOLIC 3-DEHYDROQUINASE"/>
    <property type="match status" value="1"/>
</dbReference>
<evidence type="ECO:0000256" key="2">
    <source>
        <dbReference type="ARBA" id="ARBA00003924"/>
    </source>
</evidence>
<name>A0A378HYP4_9GAMM</name>
<proteinExistence type="inferred from homology"/>
<evidence type="ECO:0000256" key="5">
    <source>
        <dbReference type="ARBA" id="ARBA00011193"/>
    </source>
</evidence>
<dbReference type="Pfam" id="PF01220">
    <property type="entry name" value="DHquinase_II"/>
    <property type="match status" value="1"/>
</dbReference>
<feature type="binding site" evidence="8 10">
    <location>
        <position position="81"/>
    </location>
    <ligand>
        <name>substrate</name>
    </ligand>
</feature>
<dbReference type="GO" id="GO:0008652">
    <property type="term" value="P:amino acid biosynthetic process"/>
    <property type="evidence" value="ECO:0007669"/>
    <property type="project" value="UniProtKB-KW"/>
</dbReference>
<dbReference type="InterPro" id="IPR001874">
    <property type="entry name" value="DHquinase_II"/>
</dbReference>
<dbReference type="OrthoDB" id="9790793at2"/>
<evidence type="ECO:0000256" key="1">
    <source>
        <dbReference type="ARBA" id="ARBA00001864"/>
    </source>
</evidence>
<evidence type="ECO:0000256" key="4">
    <source>
        <dbReference type="ARBA" id="ARBA00011037"/>
    </source>
</evidence>
<evidence type="ECO:0000256" key="10">
    <source>
        <dbReference type="PIRSR" id="PIRSR001399-2"/>
    </source>
</evidence>
<dbReference type="Gene3D" id="3.40.50.9100">
    <property type="entry name" value="Dehydroquinase, class II"/>
    <property type="match status" value="1"/>
</dbReference>
<comment type="catalytic activity">
    <reaction evidence="1 8">
        <text>3-dehydroquinate = 3-dehydroshikimate + H2O</text>
        <dbReference type="Rhea" id="RHEA:21096"/>
        <dbReference type="ChEBI" id="CHEBI:15377"/>
        <dbReference type="ChEBI" id="CHEBI:16630"/>
        <dbReference type="ChEBI" id="CHEBI:32364"/>
        <dbReference type="EC" id="4.2.1.10"/>
    </reaction>
</comment>
<dbReference type="PIRSF" id="PIRSF001399">
    <property type="entry name" value="DHquinase_II"/>
    <property type="match status" value="1"/>
</dbReference>
<evidence type="ECO:0000256" key="7">
    <source>
        <dbReference type="ARBA" id="ARBA00023239"/>
    </source>
</evidence>
<dbReference type="NCBIfam" id="NF003806">
    <property type="entry name" value="PRK05395.1-3"/>
    <property type="match status" value="1"/>
</dbReference>
<sequence>MKKILVLHGPNLNRLGTREPTIYGSESLANINTRLRKQAADQGWDLSCFQSNSEAALIDAIHQAADAGINYIIINPAAFTHTSIALRDALIAVAIPFFEVHISNIYAREPFRHYSYLSDVAQGVITGCGTKGYLLALQAILEGFN</sequence>
<evidence type="ECO:0000313" key="12">
    <source>
        <dbReference type="EMBL" id="STX28018.1"/>
    </source>
</evidence>
<feature type="binding site" evidence="8 10">
    <location>
        <position position="88"/>
    </location>
    <ligand>
        <name>substrate</name>
    </ligand>
</feature>
<comment type="similarity">
    <text evidence="4 8">Belongs to the type-II 3-dehydroquinase family.</text>
</comment>
<keyword evidence="7 8" id="KW-0456">Lyase</keyword>
<comment type="pathway">
    <text evidence="3 8">Metabolic intermediate biosynthesis; chorismate biosynthesis; chorismate from D-erythrose 4-phosphate and phosphoenolpyruvate: step 3/7.</text>
</comment>
<feature type="binding site" evidence="8 10">
    <location>
        <position position="75"/>
    </location>
    <ligand>
        <name>substrate</name>
    </ligand>
</feature>
<protein>
    <recommendedName>
        <fullName evidence="6 8">3-dehydroquinate dehydratase</fullName>
        <shortName evidence="8">3-dehydroquinase</shortName>
        <ecNumber evidence="6 8">4.2.1.10</ecNumber>
    </recommendedName>
    <alternativeName>
        <fullName evidence="8">Type II DHQase</fullName>
    </alternativeName>
</protein>
<evidence type="ECO:0000256" key="11">
    <source>
        <dbReference type="PIRSR" id="PIRSR001399-3"/>
    </source>
</evidence>
<accession>A0A378HYP4</accession>
<dbReference type="GO" id="GO:0009073">
    <property type="term" value="P:aromatic amino acid family biosynthetic process"/>
    <property type="evidence" value="ECO:0007669"/>
    <property type="project" value="UniProtKB-KW"/>
</dbReference>
<reference evidence="12 13" key="1">
    <citation type="submission" date="2018-06" db="EMBL/GenBank/DDBJ databases">
        <authorList>
            <consortium name="Pathogen Informatics"/>
            <person name="Doyle S."/>
        </authorList>
    </citation>
    <scope>NUCLEOTIDE SEQUENCE [LARGE SCALE GENOMIC DNA]</scope>
    <source>
        <strain evidence="12 13">NCTC13315</strain>
    </source>
</reference>
<organism evidence="12 13">
    <name type="scientific">Legionella beliardensis</name>
    <dbReference type="NCBI Taxonomy" id="91822"/>
    <lineage>
        <taxon>Bacteria</taxon>
        <taxon>Pseudomonadati</taxon>
        <taxon>Pseudomonadota</taxon>
        <taxon>Gammaproteobacteria</taxon>
        <taxon>Legionellales</taxon>
        <taxon>Legionellaceae</taxon>
        <taxon>Legionella</taxon>
    </lineage>
</organism>
<keyword evidence="8" id="KW-0057">Aromatic amino acid biosynthesis</keyword>
<dbReference type="NCBIfam" id="TIGR01088">
    <property type="entry name" value="aroQ"/>
    <property type="match status" value="1"/>
</dbReference>
<dbReference type="InterPro" id="IPR036441">
    <property type="entry name" value="DHquinase_II_sf"/>
</dbReference>
<dbReference type="GO" id="GO:0019631">
    <property type="term" value="P:quinate catabolic process"/>
    <property type="evidence" value="ECO:0007669"/>
    <property type="project" value="TreeGrafter"/>
</dbReference>
<feature type="binding site" evidence="8 10">
    <location>
        <position position="112"/>
    </location>
    <ligand>
        <name>substrate</name>
    </ligand>
</feature>
<dbReference type="PANTHER" id="PTHR21272:SF3">
    <property type="entry name" value="CATABOLIC 3-DEHYDROQUINASE"/>
    <property type="match status" value="1"/>
</dbReference>
<evidence type="ECO:0000256" key="8">
    <source>
        <dbReference type="HAMAP-Rule" id="MF_00169"/>
    </source>
</evidence>
<dbReference type="NCBIfam" id="NF003804">
    <property type="entry name" value="PRK05395.1-1"/>
    <property type="match status" value="1"/>
</dbReference>
<gene>
    <name evidence="8 12" type="primary">aroQ</name>
    <name evidence="12" type="ORF">NCTC13315_00541</name>
</gene>
<feature type="binding site" evidence="8 10">
    <location>
        <begin position="102"/>
        <end position="103"/>
    </location>
    <ligand>
        <name>substrate</name>
    </ligand>
</feature>
<dbReference type="CDD" id="cd00466">
    <property type="entry name" value="DHQase_II"/>
    <property type="match status" value="1"/>
</dbReference>